<dbReference type="Proteomes" id="UP000433883">
    <property type="component" value="Unassembled WGS sequence"/>
</dbReference>
<comment type="similarity">
    <text evidence="5">Belongs to the class I-like SAM-binding methyltransferase superfamily. C5-methyltransferase family.</text>
</comment>
<feature type="active site" evidence="5">
    <location>
        <position position="391"/>
    </location>
</feature>
<feature type="region of interest" description="Disordered" evidence="6">
    <location>
        <begin position="1"/>
        <end position="20"/>
    </location>
</feature>
<keyword evidence="4 5" id="KW-0949">S-adenosyl-L-methionine</keyword>
<keyword evidence="3 5" id="KW-0808">Transferase</keyword>
<dbReference type="SUPFAM" id="SSF53335">
    <property type="entry name" value="S-adenosyl-L-methionine-dependent methyltransferases"/>
    <property type="match status" value="1"/>
</dbReference>
<dbReference type="GO" id="GO:0003677">
    <property type="term" value="F:DNA binding"/>
    <property type="evidence" value="ECO:0007669"/>
    <property type="project" value="TreeGrafter"/>
</dbReference>
<dbReference type="PROSITE" id="PS51679">
    <property type="entry name" value="SAM_MT_C5"/>
    <property type="match status" value="1"/>
</dbReference>
<gene>
    <name evidence="8" type="ORF">BLS_005047</name>
    <name evidence="7" type="ORF">EG328_002026</name>
</gene>
<dbReference type="Pfam" id="PF00145">
    <property type="entry name" value="DNA_methylase"/>
    <property type="match status" value="2"/>
</dbReference>
<dbReference type="PANTHER" id="PTHR10629">
    <property type="entry name" value="CYTOSINE-SPECIFIC METHYLTRANSFERASE"/>
    <property type="match status" value="1"/>
</dbReference>
<dbReference type="GO" id="GO:0032259">
    <property type="term" value="P:methylation"/>
    <property type="evidence" value="ECO:0007669"/>
    <property type="project" value="UniProtKB-KW"/>
</dbReference>
<evidence type="ECO:0000313" key="9">
    <source>
        <dbReference type="Proteomes" id="UP000447873"/>
    </source>
</evidence>
<feature type="compositionally biased region" description="Polar residues" evidence="6">
    <location>
        <begin position="667"/>
        <end position="676"/>
    </location>
</feature>
<sequence>MARSSNSPTVDLTDDDDDLSEGQVSLIDSFFDLTIDSDDDSEAIIIDSDEEAEAIDVKDFTDEDEKSPYQQTEDLSVSKRSRRKQELRNAPVSHPFEVLDHWPEPDLRPGMCVELKSKDGKDGKDGDFVRIHEIIINNSKEHDNILIRGLLMRRAKYVGGFAGPARLGGQTVGGKMKRDLNELAFVFQMDKDDPRPPQEQALVTFSLSDVLHARDVVFTIEEFPRRSFRETTVLKRTDPNYDVLKQSVKEAGVLVCRWSYTDYFEDARHRLSKHRRSREGCLRRLWQRESDFPSPPQTGLPQPSKPARQNNGPTKKKKFTYGSGCCGAGGDSEGARMAGMTVKYAWDFDESACTSFEQNHPNAKIYYREASEFPVKGEDDSCDHLHLSWPCDYFSPNHTCEGKNDDANISAIFGTYQKLVSAKPRIHTQENTFGIDSHHPEFMGVVIQEIVRAGYNVRWKVDQFADYGSPASRKRVVIIAARIGVPLPEFPEATHGPPGSGLAPYRTVRDAISKIPVTASWHLDHQRPYATPKPAYDARTAKSSCITRDGGKHPHPSGKRPFTPREMASLQGFPESYAFVGSGVTEVRKQIGNAIPPNVWKHYVKSCVDTLEKFDAGLIDETGRIVKSEETVKPKEAGSSSRFSTPGSSSGFSTPSRKAIKPEKKTSSSTTDFNTPSGSNSSSVFSGLSTSSSQSSVSNRSLYRMSPSPASRHRTTRAFTEDYMDLSPEPFELAPAREASTFGPRPSPFKRKIEPIDLTGKRKKMKVKKKEMIDLTGDDWEMIDGSE</sequence>
<dbReference type="GO" id="GO:0005634">
    <property type="term" value="C:nucleus"/>
    <property type="evidence" value="ECO:0007669"/>
    <property type="project" value="TreeGrafter"/>
</dbReference>
<organism evidence="7 9">
    <name type="scientific">Venturia inaequalis</name>
    <name type="common">Apple scab fungus</name>
    <dbReference type="NCBI Taxonomy" id="5025"/>
    <lineage>
        <taxon>Eukaryota</taxon>
        <taxon>Fungi</taxon>
        <taxon>Dikarya</taxon>
        <taxon>Ascomycota</taxon>
        <taxon>Pezizomycotina</taxon>
        <taxon>Dothideomycetes</taxon>
        <taxon>Pleosporomycetidae</taxon>
        <taxon>Venturiales</taxon>
        <taxon>Venturiaceae</taxon>
        <taxon>Venturia</taxon>
    </lineage>
</organism>
<dbReference type="OrthoDB" id="414133at2759"/>
<feature type="compositionally biased region" description="Polar residues" evidence="6">
    <location>
        <begin position="1"/>
        <end position="10"/>
    </location>
</feature>
<accession>A0A8H3UVQ5</accession>
<evidence type="ECO:0000313" key="8">
    <source>
        <dbReference type="EMBL" id="KAE9983030.1"/>
    </source>
</evidence>
<dbReference type="EC" id="2.1.1.37" evidence="1"/>
<dbReference type="InterPro" id="IPR001525">
    <property type="entry name" value="C5_MeTfrase"/>
</dbReference>
<dbReference type="Gene3D" id="3.90.120.10">
    <property type="entry name" value="DNA Methylase, subunit A, domain 2"/>
    <property type="match status" value="1"/>
</dbReference>
<feature type="compositionally biased region" description="Low complexity" evidence="6">
    <location>
        <begin position="677"/>
        <end position="702"/>
    </location>
</feature>
<proteinExistence type="inferred from homology"/>
<feature type="region of interest" description="Disordered" evidence="6">
    <location>
        <begin position="45"/>
        <end position="89"/>
    </location>
</feature>
<evidence type="ECO:0000256" key="3">
    <source>
        <dbReference type="ARBA" id="ARBA00022679"/>
    </source>
</evidence>
<dbReference type="PANTHER" id="PTHR10629:SF52">
    <property type="entry name" value="DNA (CYTOSINE-5)-METHYLTRANSFERASE 1"/>
    <property type="match status" value="1"/>
</dbReference>
<dbReference type="AlphaFoldDB" id="A0A8H3UVQ5"/>
<evidence type="ECO:0000256" key="6">
    <source>
        <dbReference type="SAM" id="MobiDB-lite"/>
    </source>
</evidence>
<name>A0A8H3UVQ5_VENIN</name>
<protein>
    <recommendedName>
        <fullName evidence="1">DNA (cytosine-5-)-methyltransferase</fullName>
        <ecNumber evidence="1">2.1.1.37</ecNumber>
    </recommendedName>
</protein>
<dbReference type="InterPro" id="IPR029063">
    <property type="entry name" value="SAM-dependent_MTases_sf"/>
</dbReference>
<feature type="compositionally biased region" description="Acidic residues" evidence="6">
    <location>
        <begin position="45"/>
        <end position="54"/>
    </location>
</feature>
<feature type="compositionally biased region" description="Polar residues" evidence="6">
    <location>
        <begin position="299"/>
        <end position="313"/>
    </location>
</feature>
<dbReference type="InterPro" id="IPR050390">
    <property type="entry name" value="C5-Methyltransferase"/>
</dbReference>
<feature type="compositionally biased region" description="Low complexity" evidence="6">
    <location>
        <begin position="639"/>
        <end position="657"/>
    </location>
</feature>
<evidence type="ECO:0000256" key="4">
    <source>
        <dbReference type="ARBA" id="ARBA00022691"/>
    </source>
</evidence>
<reference evidence="7 9" key="1">
    <citation type="submission" date="2018-12" db="EMBL/GenBank/DDBJ databases">
        <title>Venturia inaequalis Genome Resource.</title>
        <authorList>
            <person name="Lichtner F.J."/>
        </authorList>
    </citation>
    <scope>NUCLEOTIDE SEQUENCE [LARGE SCALE GENOMIC DNA]</scope>
    <source>
        <strain evidence="7 9">120213</strain>
        <strain evidence="8">Bline_iso_100314</strain>
    </source>
</reference>
<dbReference type="GO" id="GO:0003886">
    <property type="term" value="F:DNA (cytosine-5-)-methyltransferase activity"/>
    <property type="evidence" value="ECO:0007669"/>
    <property type="project" value="UniProtKB-EC"/>
</dbReference>
<dbReference type="EMBL" id="WNWS01000152">
    <property type="protein sequence ID" value="KAE9977519.1"/>
    <property type="molecule type" value="Genomic_DNA"/>
</dbReference>
<dbReference type="Gene3D" id="3.40.50.150">
    <property type="entry name" value="Vaccinia Virus protein VP39"/>
    <property type="match status" value="1"/>
</dbReference>
<evidence type="ECO:0000256" key="1">
    <source>
        <dbReference type="ARBA" id="ARBA00011975"/>
    </source>
</evidence>
<evidence type="ECO:0000313" key="7">
    <source>
        <dbReference type="EMBL" id="KAE9977519.1"/>
    </source>
</evidence>
<evidence type="ECO:0000256" key="2">
    <source>
        <dbReference type="ARBA" id="ARBA00022603"/>
    </source>
</evidence>
<dbReference type="GO" id="GO:0044027">
    <property type="term" value="P:negative regulation of gene expression via chromosomal CpG island methylation"/>
    <property type="evidence" value="ECO:0007669"/>
    <property type="project" value="TreeGrafter"/>
</dbReference>
<feature type="region of interest" description="Disordered" evidence="6">
    <location>
        <begin position="629"/>
        <end position="717"/>
    </location>
</feature>
<keyword evidence="2 5" id="KW-0489">Methyltransferase</keyword>
<dbReference type="Proteomes" id="UP000447873">
    <property type="component" value="Unassembled WGS sequence"/>
</dbReference>
<feature type="region of interest" description="Disordered" evidence="6">
    <location>
        <begin position="288"/>
        <end position="316"/>
    </location>
</feature>
<feature type="region of interest" description="Disordered" evidence="6">
    <location>
        <begin position="545"/>
        <end position="564"/>
    </location>
</feature>
<comment type="caution">
    <text evidence="7">The sequence shown here is derived from an EMBL/GenBank/DDBJ whole genome shotgun (WGS) entry which is preliminary data.</text>
</comment>
<evidence type="ECO:0000256" key="5">
    <source>
        <dbReference type="PROSITE-ProRule" id="PRU01016"/>
    </source>
</evidence>
<dbReference type="EMBL" id="WNWQ01000034">
    <property type="protein sequence ID" value="KAE9983030.1"/>
    <property type="molecule type" value="Genomic_DNA"/>
</dbReference>